<feature type="region of interest" description="Disordered" evidence="1">
    <location>
        <begin position="1"/>
        <end position="85"/>
    </location>
</feature>
<reference evidence="2 3" key="1">
    <citation type="submission" date="2020-08" db="EMBL/GenBank/DDBJ databases">
        <title>Sequencing the genomes of 1000 actinobacteria strains.</title>
        <authorList>
            <person name="Klenk H.-P."/>
        </authorList>
    </citation>
    <scope>NUCLEOTIDE SEQUENCE [LARGE SCALE GENOMIC DNA]</scope>
    <source>
        <strain evidence="2 3">DSM 43023</strain>
    </source>
</reference>
<dbReference type="EMBL" id="JACHJU010000001">
    <property type="protein sequence ID" value="MBB4937007.1"/>
    <property type="molecule type" value="Genomic_DNA"/>
</dbReference>
<dbReference type="Proteomes" id="UP000534286">
    <property type="component" value="Unassembled WGS sequence"/>
</dbReference>
<proteinExistence type="predicted"/>
<feature type="compositionally biased region" description="Basic and acidic residues" evidence="1">
    <location>
        <begin position="51"/>
        <end position="72"/>
    </location>
</feature>
<evidence type="ECO:0000256" key="1">
    <source>
        <dbReference type="SAM" id="MobiDB-lite"/>
    </source>
</evidence>
<evidence type="ECO:0000313" key="2">
    <source>
        <dbReference type="EMBL" id="MBB4937007.1"/>
    </source>
</evidence>
<feature type="compositionally biased region" description="Low complexity" evidence="1">
    <location>
        <begin position="9"/>
        <end position="23"/>
    </location>
</feature>
<gene>
    <name evidence="2" type="ORF">FHR32_001312</name>
</gene>
<dbReference type="AlphaFoldDB" id="A0A7W7RRS3"/>
<comment type="caution">
    <text evidence="2">The sequence shown here is derived from an EMBL/GenBank/DDBJ whole genome shotgun (WGS) entry which is preliminary data.</text>
</comment>
<keyword evidence="3" id="KW-1185">Reference proteome</keyword>
<name>A0A7W7RRS3_9ACTN</name>
<organism evidence="2 3">
    <name type="scientific">Streptosporangium album</name>
    <dbReference type="NCBI Taxonomy" id="47479"/>
    <lineage>
        <taxon>Bacteria</taxon>
        <taxon>Bacillati</taxon>
        <taxon>Actinomycetota</taxon>
        <taxon>Actinomycetes</taxon>
        <taxon>Streptosporangiales</taxon>
        <taxon>Streptosporangiaceae</taxon>
        <taxon>Streptosporangium</taxon>
    </lineage>
</organism>
<evidence type="ECO:0000313" key="3">
    <source>
        <dbReference type="Proteomes" id="UP000534286"/>
    </source>
</evidence>
<protein>
    <submittedName>
        <fullName evidence="2">Uncharacterized protein</fullName>
    </submittedName>
</protein>
<accession>A0A7W7RRS3</accession>
<sequence length="85" mass="8695">MGGPDSHWGVRASGSSGVSVWGRLAGSREPGAGSHGVLVAPARGSGGLSPPREREGSSGLSREREGRERDVGEPVVFHGDVHPLT</sequence>